<dbReference type="AlphaFoldDB" id="A0A168HU62"/>
<dbReference type="Gene3D" id="3.40.50.1820">
    <property type="entry name" value="alpha/beta hydrolase"/>
    <property type="match status" value="2"/>
</dbReference>
<dbReference type="STRING" id="1081108.A0A168HU62"/>
<evidence type="ECO:0000313" key="7">
    <source>
        <dbReference type="EMBL" id="OAA78266.1"/>
    </source>
</evidence>
<evidence type="ECO:0000313" key="8">
    <source>
        <dbReference type="Proteomes" id="UP000076881"/>
    </source>
</evidence>
<dbReference type="InterPro" id="IPR000073">
    <property type="entry name" value="AB_hydrolase_1"/>
</dbReference>
<evidence type="ECO:0000256" key="3">
    <source>
        <dbReference type="SAM" id="MobiDB-lite"/>
    </source>
</evidence>
<evidence type="ECO:0000256" key="4">
    <source>
        <dbReference type="SAM" id="SignalP"/>
    </source>
</evidence>
<feature type="signal peptide" evidence="4">
    <location>
        <begin position="1"/>
        <end position="17"/>
    </location>
</feature>
<keyword evidence="7" id="KW-0031">Aminopeptidase</keyword>
<comment type="caution">
    <text evidence="7">The sequence shown here is derived from an EMBL/GenBank/DDBJ whole genome shotgun (WGS) entry which is preliminary data.</text>
</comment>
<sequence length="621" mass="66784">MRYTAAVLAGVAALAQGQQSTTSSADDSFDWEKLPPSTVLSYRPCYDGYECARLTVPMDWQNATADPRLVVLAVIRLPAVVSASDPTFGGTVITNPGGPGGSGVDSVRGGPGRRLRDTLDRPGRRHYEILSFDPRGVGRSWPRANCLPHNDLARDAFAYEERGVGILDGSEPSAVPRILGMYRSFMATCDAESAAGTPGAEIMGYMSTPSVARDMVQIVDKIDEHLRAEGMVGVDDEGDEDDERLELRKRAHDKDDVPRLQYVGYSYGTILGNYFASLFPERVGRLILDGVVDAKDYSSGPGWITSTIDADNITSHFYSGCHAAGVSVCPLVQVGDKSGADIEARVEDFIAALADEPLPIRTPGGGFSALTPADVRIAAAISSYNPGASFKPLAASLADLLRGNATSFVQLLDKIGAFPHLRDACAAGGADSITVPVMQLAVNEASIATRCADGEDVTSKDLDWWRGFVAGEGQTSRTFGSFWSKIRLPCAGFRFPRNWPFTGPFTTPRHERTKHGRPVPGKPAAPLLFLSSRLDPVTPLRSARRMAAEHPGAAVVVQESMGHCALGSAKSDCTWGIAREYMETGKVPSRETVCQSDFDPWKKDAELEASSFVIDAPRFPF</sequence>
<dbReference type="Pfam" id="PF08386">
    <property type="entry name" value="Abhydrolase_4"/>
    <property type="match status" value="1"/>
</dbReference>
<accession>A0A168HU62</accession>
<dbReference type="InterPro" id="IPR013595">
    <property type="entry name" value="Pept_S33_TAP-like_C"/>
</dbReference>
<feature type="domain" description="Peptidase S33 tripeptidyl aminopeptidase-like C-terminal" evidence="6">
    <location>
        <begin position="478"/>
        <end position="594"/>
    </location>
</feature>
<gene>
    <name evidence="7" type="ORF">LEL_05089</name>
</gene>
<dbReference type="OrthoDB" id="425534at2759"/>
<protein>
    <submittedName>
        <fullName evidence="7">Peptidase S33 tripeptidyl aminopeptidase-lik</fullName>
    </submittedName>
</protein>
<dbReference type="SUPFAM" id="SSF53474">
    <property type="entry name" value="alpha/beta-Hydrolases"/>
    <property type="match status" value="1"/>
</dbReference>
<keyword evidence="7" id="KW-0645">Protease</keyword>
<dbReference type="InterPro" id="IPR051601">
    <property type="entry name" value="Serine_prot/Carboxylest_S33"/>
</dbReference>
<dbReference type="Pfam" id="PF00561">
    <property type="entry name" value="Abhydrolase_1"/>
    <property type="match status" value="1"/>
</dbReference>
<dbReference type="EMBL" id="AZHF01000003">
    <property type="protein sequence ID" value="OAA78266.1"/>
    <property type="molecule type" value="Genomic_DNA"/>
</dbReference>
<dbReference type="PANTHER" id="PTHR43248">
    <property type="entry name" value="2-SUCCINYL-6-HYDROXY-2,4-CYCLOHEXADIENE-1-CARBOXYLATE SYNTHASE"/>
    <property type="match status" value="1"/>
</dbReference>
<dbReference type="InterPro" id="IPR029058">
    <property type="entry name" value="AB_hydrolase_fold"/>
</dbReference>
<comment type="similarity">
    <text evidence="1">Belongs to the peptidase S33 family.</text>
</comment>
<feature type="region of interest" description="Disordered" evidence="3">
    <location>
        <begin position="91"/>
        <end position="116"/>
    </location>
</feature>
<evidence type="ECO:0000259" key="5">
    <source>
        <dbReference type="Pfam" id="PF00561"/>
    </source>
</evidence>
<dbReference type="GO" id="GO:0004177">
    <property type="term" value="F:aminopeptidase activity"/>
    <property type="evidence" value="ECO:0007669"/>
    <property type="project" value="UniProtKB-KW"/>
</dbReference>
<name>A0A168HU62_CORDF</name>
<feature type="domain" description="AB hydrolase-1" evidence="5">
    <location>
        <begin position="91"/>
        <end position="291"/>
    </location>
</feature>
<dbReference type="Proteomes" id="UP000076881">
    <property type="component" value="Unassembled WGS sequence"/>
</dbReference>
<dbReference type="PANTHER" id="PTHR43248:SF25">
    <property type="entry name" value="AB HYDROLASE-1 DOMAIN-CONTAINING PROTEIN-RELATED"/>
    <property type="match status" value="1"/>
</dbReference>
<proteinExistence type="inferred from homology"/>
<keyword evidence="4" id="KW-0732">Signal</keyword>
<evidence type="ECO:0000256" key="2">
    <source>
        <dbReference type="ARBA" id="ARBA00022801"/>
    </source>
</evidence>
<reference evidence="7 8" key="1">
    <citation type="journal article" date="2016" name="Genome Biol. Evol.">
        <title>Divergent and convergent evolution of fungal pathogenicity.</title>
        <authorList>
            <person name="Shang Y."/>
            <person name="Xiao G."/>
            <person name="Zheng P."/>
            <person name="Cen K."/>
            <person name="Zhan S."/>
            <person name="Wang C."/>
        </authorList>
    </citation>
    <scope>NUCLEOTIDE SEQUENCE [LARGE SCALE GENOMIC DNA]</scope>
    <source>
        <strain evidence="7 8">RCEF 1005</strain>
    </source>
</reference>
<organism evidence="7 8">
    <name type="scientific">Akanthomyces lecanii RCEF 1005</name>
    <dbReference type="NCBI Taxonomy" id="1081108"/>
    <lineage>
        <taxon>Eukaryota</taxon>
        <taxon>Fungi</taxon>
        <taxon>Dikarya</taxon>
        <taxon>Ascomycota</taxon>
        <taxon>Pezizomycotina</taxon>
        <taxon>Sordariomycetes</taxon>
        <taxon>Hypocreomycetidae</taxon>
        <taxon>Hypocreales</taxon>
        <taxon>Cordycipitaceae</taxon>
        <taxon>Akanthomyces</taxon>
        <taxon>Cordyceps confragosa</taxon>
    </lineage>
</organism>
<feature type="chain" id="PRO_5007897648" evidence="4">
    <location>
        <begin position="18"/>
        <end position="621"/>
    </location>
</feature>
<keyword evidence="8" id="KW-1185">Reference proteome</keyword>
<evidence type="ECO:0000256" key="1">
    <source>
        <dbReference type="ARBA" id="ARBA00010088"/>
    </source>
</evidence>
<evidence type="ECO:0000259" key="6">
    <source>
        <dbReference type="Pfam" id="PF08386"/>
    </source>
</evidence>
<keyword evidence="2" id="KW-0378">Hydrolase</keyword>